<evidence type="ECO:0000313" key="3">
    <source>
        <dbReference type="Proteomes" id="UP000295689"/>
    </source>
</evidence>
<comment type="caution">
    <text evidence="2">The sequence shown here is derived from an EMBL/GenBank/DDBJ whole genome shotgun (WGS) entry which is preliminary data.</text>
</comment>
<dbReference type="InterPro" id="IPR018392">
    <property type="entry name" value="LysM"/>
</dbReference>
<reference evidence="2 3" key="1">
    <citation type="journal article" date="2015" name="Stand. Genomic Sci.">
        <title>Genomic Encyclopedia of Bacterial and Archaeal Type Strains, Phase III: the genomes of soil and plant-associated and newly described type strains.</title>
        <authorList>
            <person name="Whitman W.B."/>
            <person name="Woyke T."/>
            <person name="Klenk H.P."/>
            <person name="Zhou Y."/>
            <person name="Lilburn T.G."/>
            <person name="Beck B.J."/>
            <person name="De Vos P."/>
            <person name="Vandamme P."/>
            <person name="Eisen J.A."/>
            <person name="Garrity G."/>
            <person name="Hugenholtz P."/>
            <person name="Kyrpides N.C."/>
        </authorList>
    </citation>
    <scope>NUCLEOTIDE SEQUENCE [LARGE SCALE GENOMIC DNA]</scope>
    <source>
        <strain evidence="2 3">CV53</strain>
    </source>
</reference>
<dbReference type="AlphaFoldDB" id="A0A4V2RDN6"/>
<feature type="domain" description="LysM" evidence="1">
    <location>
        <begin position="37"/>
        <end position="88"/>
    </location>
</feature>
<accession>A0A4V2RDN6</accession>
<dbReference type="SMART" id="SM00257">
    <property type="entry name" value="LysM"/>
    <property type="match status" value="1"/>
</dbReference>
<dbReference type="EMBL" id="SLVV01000005">
    <property type="protein sequence ID" value="TCN25520.1"/>
    <property type="molecule type" value="Genomic_DNA"/>
</dbReference>
<dbReference type="InterPro" id="IPR036779">
    <property type="entry name" value="LysM_dom_sf"/>
</dbReference>
<evidence type="ECO:0000313" key="2">
    <source>
        <dbReference type="EMBL" id="TCN25520.1"/>
    </source>
</evidence>
<organism evidence="2 3">
    <name type="scientific">Mesobacillus foraminis</name>
    <dbReference type="NCBI Taxonomy" id="279826"/>
    <lineage>
        <taxon>Bacteria</taxon>
        <taxon>Bacillati</taxon>
        <taxon>Bacillota</taxon>
        <taxon>Bacilli</taxon>
        <taxon>Bacillales</taxon>
        <taxon>Bacillaceae</taxon>
        <taxon>Mesobacillus</taxon>
    </lineage>
</organism>
<name>A0A4V2RDN6_9BACI</name>
<protein>
    <submittedName>
        <fullName evidence="2">LysM domain-containing protein</fullName>
    </submittedName>
</protein>
<evidence type="ECO:0000259" key="1">
    <source>
        <dbReference type="PROSITE" id="PS51782"/>
    </source>
</evidence>
<dbReference type="PROSITE" id="PS51782">
    <property type="entry name" value="LYSM"/>
    <property type="match status" value="1"/>
</dbReference>
<dbReference type="Pfam" id="PF01476">
    <property type="entry name" value="LysM"/>
    <property type="match status" value="1"/>
</dbReference>
<dbReference type="CDD" id="cd00118">
    <property type="entry name" value="LysM"/>
    <property type="match status" value="1"/>
</dbReference>
<keyword evidence="3" id="KW-1185">Reference proteome</keyword>
<sequence length="107" mass="12128">MKKIWNNYSYALILIAVTFIFSILFAGQLKSVEKEYITVTVKEGDSLWVLAEELADTHNQPVNEFVAWIEKENRISDGRIYAGDELVVPIVQTEDGSTELAGLDLYE</sequence>
<dbReference type="RefSeq" id="WP_132005353.1">
    <property type="nucleotide sequence ID" value="NZ_JABUHM010000003.1"/>
</dbReference>
<dbReference type="Proteomes" id="UP000295689">
    <property type="component" value="Unassembled WGS sequence"/>
</dbReference>
<proteinExistence type="predicted"/>
<dbReference type="Gene3D" id="3.10.350.10">
    <property type="entry name" value="LysM domain"/>
    <property type="match status" value="1"/>
</dbReference>
<gene>
    <name evidence="2" type="ORF">EV146_105177</name>
</gene>